<accession>A0A915LWI0</accession>
<dbReference type="GO" id="GO:0005829">
    <property type="term" value="C:cytosol"/>
    <property type="evidence" value="ECO:0007669"/>
    <property type="project" value="TreeGrafter"/>
</dbReference>
<sequence length="120" mass="13672">MVSISPELIEDQVNEILAKHKNEILRLRYNFEFEPIFDELCKLLPNAKPEDIRKELDMRILLLLGLNQVVTRFPPEPNGILHIGHAKAINIDFGTAKAKGGITYLRLDDTNPEAEDVCCF</sequence>
<protein>
    <submittedName>
        <fullName evidence="9">Glutamyl/glutaminyl-tRNA synthetase class Ib catalytic domain-containing protein</fullName>
    </submittedName>
</protein>
<keyword evidence="8" id="KW-1185">Reference proteome</keyword>
<evidence type="ECO:0000256" key="3">
    <source>
        <dbReference type="ARBA" id="ARBA00022840"/>
    </source>
</evidence>
<dbReference type="GO" id="GO:0005524">
    <property type="term" value="F:ATP binding"/>
    <property type="evidence" value="ECO:0007669"/>
    <property type="project" value="UniProtKB-KW"/>
</dbReference>
<dbReference type="InterPro" id="IPR050132">
    <property type="entry name" value="Gln/Glu-tRNA_Ligase"/>
</dbReference>
<evidence type="ECO:0000256" key="2">
    <source>
        <dbReference type="ARBA" id="ARBA00022741"/>
    </source>
</evidence>
<evidence type="ECO:0000259" key="7">
    <source>
        <dbReference type="Pfam" id="PF00749"/>
    </source>
</evidence>
<dbReference type="Proteomes" id="UP000887561">
    <property type="component" value="Unplaced"/>
</dbReference>
<evidence type="ECO:0000256" key="5">
    <source>
        <dbReference type="ARBA" id="ARBA00023146"/>
    </source>
</evidence>
<dbReference type="InterPro" id="IPR020058">
    <property type="entry name" value="Glu/Gln-tRNA-synth_Ib_cat-dom"/>
</dbReference>
<evidence type="ECO:0000256" key="1">
    <source>
        <dbReference type="ARBA" id="ARBA00022598"/>
    </source>
</evidence>
<keyword evidence="1 6" id="KW-0436">Ligase</keyword>
<proteinExistence type="inferred from homology"/>
<comment type="similarity">
    <text evidence="6">Belongs to the class-I aminoacyl-tRNA synthetase family.</text>
</comment>
<dbReference type="PANTHER" id="PTHR43097">
    <property type="entry name" value="GLUTAMINE-TRNA LIGASE"/>
    <property type="match status" value="1"/>
</dbReference>
<dbReference type="WBParaSite" id="scaffold1982_cov231.g4022">
    <property type="protein sequence ID" value="scaffold1982_cov231.g4022"/>
    <property type="gene ID" value="scaffold1982_cov231.g4022"/>
</dbReference>
<dbReference type="Gene3D" id="1.10.10.2420">
    <property type="match status" value="1"/>
</dbReference>
<dbReference type="Gene3D" id="3.40.50.620">
    <property type="entry name" value="HUPs"/>
    <property type="match status" value="1"/>
</dbReference>
<keyword evidence="2 6" id="KW-0547">Nucleotide-binding</keyword>
<dbReference type="Pfam" id="PF00749">
    <property type="entry name" value="tRNA-synt_1c"/>
    <property type="match status" value="1"/>
</dbReference>
<feature type="domain" description="Glutamyl/glutaminyl-tRNA synthetase class Ib catalytic" evidence="7">
    <location>
        <begin position="68"/>
        <end position="116"/>
    </location>
</feature>
<dbReference type="SUPFAM" id="SSF52374">
    <property type="entry name" value="Nucleotidylyl transferase"/>
    <property type="match status" value="1"/>
</dbReference>
<name>A0A915LWI0_MELJA</name>
<dbReference type="InterPro" id="IPR014729">
    <property type="entry name" value="Rossmann-like_a/b/a_fold"/>
</dbReference>
<reference evidence="9" key="1">
    <citation type="submission" date="2022-11" db="UniProtKB">
        <authorList>
            <consortium name="WormBaseParasite"/>
        </authorList>
    </citation>
    <scope>IDENTIFICATION</scope>
</reference>
<dbReference type="AlphaFoldDB" id="A0A915LWI0"/>
<evidence type="ECO:0000313" key="9">
    <source>
        <dbReference type="WBParaSite" id="scaffold1982_cov231.g4022"/>
    </source>
</evidence>
<dbReference type="PANTHER" id="PTHR43097:SF4">
    <property type="entry name" value="GLUTAMINE--TRNA LIGASE"/>
    <property type="match status" value="1"/>
</dbReference>
<keyword evidence="3 6" id="KW-0067">ATP-binding</keyword>
<evidence type="ECO:0000313" key="8">
    <source>
        <dbReference type="Proteomes" id="UP000887561"/>
    </source>
</evidence>
<dbReference type="InterPro" id="IPR000924">
    <property type="entry name" value="Glu/Gln-tRNA-synth"/>
</dbReference>
<evidence type="ECO:0000256" key="6">
    <source>
        <dbReference type="RuleBase" id="RU363037"/>
    </source>
</evidence>
<evidence type="ECO:0000256" key="4">
    <source>
        <dbReference type="ARBA" id="ARBA00022917"/>
    </source>
</evidence>
<organism evidence="8 9">
    <name type="scientific">Meloidogyne javanica</name>
    <name type="common">Root-knot nematode worm</name>
    <dbReference type="NCBI Taxonomy" id="6303"/>
    <lineage>
        <taxon>Eukaryota</taxon>
        <taxon>Metazoa</taxon>
        <taxon>Ecdysozoa</taxon>
        <taxon>Nematoda</taxon>
        <taxon>Chromadorea</taxon>
        <taxon>Rhabditida</taxon>
        <taxon>Tylenchina</taxon>
        <taxon>Tylenchomorpha</taxon>
        <taxon>Tylenchoidea</taxon>
        <taxon>Meloidogynidae</taxon>
        <taxon>Meloidogyninae</taxon>
        <taxon>Meloidogyne</taxon>
        <taxon>Meloidogyne incognita group</taxon>
    </lineage>
</organism>
<dbReference type="GO" id="GO:0004819">
    <property type="term" value="F:glutamine-tRNA ligase activity"/>
    <property type="evidence" value="ECO:0007669"/>
    <property type="project" value="TreeGrafter"/>
</dbReference>
<dbReference type="PROSITE" id="PS00178">
    <property type="entry name" value="AA_TRNA_LIGASE_I"/>
    <property type="match status" value="1"/>
</dbReference>
<dbReference type="InterPro" id="IPR001412">
    <property type="entry name" value="aa-tRNA-synth_I_CS"/>
</dbReference>
<dbReference type="GO" id="GO:0006425">
    <property type="term" value="P:glutaminyl-tRNA aminoacylation"/>
    <property type="evidence" value="ECO:0007669"/>
    <property type="project" value="TreeGrafter"/>
</dbReference>
<dbReference type="PRINTS" id="PR00987">
    <property type="entry name" value="TRNASYNTHGLU"/>
</dbReference>
<dbReference type="InterPro" id="IPR042559">
    <property type="entry name" value="Gln-tRNA-synth_Ib_RNA-bd_N_2"/>
</dbReference>
<keyword evidence="5 6" id="KW-0030">Aminoacyl-tRNA synthetase</keyword>
<keyword evidence="4 6" id="KW-0648">Protein biosynthesis</keyword>